<dbReference type="PANTHER" id="PTHR42928:SF5">
    <property type="entry name" value="BLR1237 PROTEIN"/>
    <property type="match status" value="1"/>
</dbReference>
<dbReference type="KEGG" id="cnan:A2G96_23695"/>
<dbReference type="RefSeq" id="WP_062802661.1">
    <property type="nucleotide sequence ID" value="NZ_CP014845.1"/>
</dbReference>
<proteinExistence type="inferred from homology"/>
<keyword evidence="4" id="KW-1185">Reference proteome</keyword>
<dbReference type="EMBL" id="CP014845">
    <property type="protein sequence ID" value="AMR80837.1"/>
    <property type="molecule type" value="Genomic_DNA"/>
</dbReference>
<dbReference type="STRING" id="1796606.A2G96_23695"/>
<dbReference type="AlphaFoldDB" id="A0A142JRX5"/>
<organism evidence="3 4">
    <name type="scientific">Cupriavidus nantongensis</name>
    <dbReference type="NCBI Taxonomy" id="1796606"/>
    <lineage>
        <taxon>Bacteria</taxon>
        <taxon>Pseudomonadati</taxon>
        <taxon>Pseudomonadota</taxon>
        <taxon>Betaproteobacteria</taxon>
        <taxon>Burkholderiales</taxon>
        <taxon>Burkholderiaceae</taxon>
        <taxon>Cupriavidus</taxon>
    </lineage>
</organism>
<evidence type="ECO:0000256" key="2">
    <source>
        <dbReference type="SAM" id="SignalP"/>
    </source>
</evidence>
<dbReference type="Pfam" id="PF03401">
    <property type="entry name" value="TctC"/>
    <property type="match status" value="1"/>
</dbReference>
<feature type="signal peptide" evidence="2">
    <location>
        <begin position="1"/>
        <end position="33"/>
    </location>
</feature>
<name>A0A142JRX5_9BURK</name>
<dbReference type="PIRSF" id="PIRSF017082">
    <property type="entry name" value="YflP"/>
    <property type="match status" value="1"/>
</dbReference>
<gene>
    <name evidence="3" type="ORF">A2G96_23695</name>
</gene>
<dbReference type="InterPro" id="IPR006311">
    <property type="entry name" value="TAT_signal"/>
</dbReference>
<dbReference type="InterPro" id="IPR042100">
    <property type="entry name" value="Bug_dom1"/>
</dbReference>
<protein>
    <submittedName>
        <fullName evidence="3">ABC transporter substrate-binding protein</fullName>
    </submittedName>
</protein>
<dbReference type="Gene3D" id="3.40.190.150">
    <property type="entry name" value="Bordetella uptake gene, domain 1"/>
    <property type="match status" value="1"/>
</dbReference>
<reference evidence="3 4" key="1">
    <citation type="submission" date="2016-03" db="EMBL/GenBank/DDBJ databases">
        <title>Complete genome sequence of a novel chlorpyrifos degrading bacterium, Cupriavidus nantongensis sp. X1.</title>
        <authorList>
            <person name="Fang L."/>
        </authorList>
    </citation>
    <scope>NUCLEOTIDE SEQUENCE [LARGE SCALE GENOMIC DNA]</scope>
    <source>
        <strain evidence="3 4">X1</strain>
    </source>
</reference>
<evidence type="ECO:0000313" key="3">
    <source>
        <dbReference type="EMBL" id="AMR80837.1"/>
    </source>
</evidence>
<dbReference type="Proteomes" id="UP000075238">
    <property type="component" value="Chromosome 2"/>
</dbReference>
<comment type="similarity">
    <text evidence="1">Belongs to the UPF0065 (bug) family.</text>
</comment>
<dbReference type="CDD" id="cd07012">
    <property type="entry name" value="PBP2_Bug_TTT"/>
    <property type="match status" value="1"/>
</dbReference>
<dbReference type="Gene3D" id="3.40.190.10">
    <property type="entry name" value="Periplasmic binding protein-like II"/>
    <property type="match status" value="1"/>
</dbReference>
<dbReference type="SUPFAM" id="SSF53850">
    <property type="entry name" value="Periplasmic binding protein-like II"/>
    <property type="match status" value="1"/>
</dbReference>
<dbReference type="PANTHER" id="PTHR42928">
    <property type="entry name" value="TRICARBOXYLATE-BINDING PROTEIN"/>
    <property type="match status" value="1"/>
</dbReference>
<evidence type="ECO:0000313" key="4">
    <source>
        <dbReference type="Proteomes" id="UP000075238"/>
    </source>
</evidence>
<dbReference type="InterPro" id="IPR005064">
    <property type="entry name" value="BUG"/>
</dbReference>
<feature type="chain" id="PRO_5007498219" evidence="2">
    <location>
        <begin position="34"/>
        <end position="335"/>
    </location>
</feature>
<sequence>MRQQRSRRAAAAAAGLATAAMAALALSAGTALAAATYPAKTVTMVVAYPPGGDTDAMARLYADKLSARLKQPVIVENRPGAGGVVGAAFVSRAPADGYTLLYTPNPFTLAPTVLKLAPSASYDPLHGFTPVIQTAVQAVLLVANPQAGVKTVGEMVAAARAGKALTYGSPGAGSPMHIAGEMLNRAAGVKIQHVPYKGVAPAVNDVVAGHVPFAYVTLGPVAQYINTGRLIPLAITDARRSPLLPNVPTLAELGYKDVVVGAWHGVMAPKGTPPDVVRTLNQQLNEVLRLPDVADKMATFGAIPVGGAPAALEKVNAADYERLGKVIRELAITAE</sequence>
<evidence type="ECO:0000256" key="1">
    <source>
        <dbReference type="ARBA" id="ARBA00006987"/>
    </source>
</evidence>
<accession>A0A142JRX5</accession>
<dbReference type="PROSITE" id="PS51318">
    <property type="entry name" value="TAT"/>
    <property type="match status" value="1"/>
</dbReference>
<keyword evidence="2" id="KW-0732">Signal</keyword>